<protein>
    <submittedName>
        <fullName evidence="2">Uncharacterized protein</fullName>
    </submittedName>
</protein>
<name>A0AAW1QSW1_9CHLO</name>
<dbReference type="Proteomes" id="UP001489004">
    <property type="component" value="Unassembled WGS sequence"/>
</dbReference>
<accession>A0AAW1QSW1</accession>
<evidence type="ECO:0000256" key="1">
    <source>
        <dbReference type="SAM" id="MobiDB-lite"/>
    </source>
</evidence>
<dbReference type="AlphaFoldDB" id="A0AAW1QSW1"/>
<keyword evidence="3" id="KW-1185">Reference proteome</keyword>
<organism evidence="2 3">
    <name type="scientific">[Myrmecia] bisecta</name>
    <dbReference type="NCBI Taxonomy" id="41462"/>
    <lineage>
        <taxon>Eukaryota</taxon>
        <taxon>Viridiplantae</taxon>
        <taxon>Chlorophyta</taxon>
        <taxon>core chlorophytes</taxon>
        <taxon>Trebouxiophyceae</taxon>
        <taxon>Trebouxiales</taxon>
        <taxon>Trebouxiaceae</taxon>
        <taxon>Myrmecia</taxon>
    </lineage>
</organism>
<dbReference type="EMBL" id="JALJOR010000002">
    <property type="protein sequence ID" value="KAK9824192.1"/>
    <property type="molecule type" value="Genomic_DNA"/>
</dbReference>
<gene>
    <name evidence="2" type="ORF">WJX72_008438</name>
</gene>
<sequence>MTPHFLWAIFKKLTWLKEWEGAHDAHIAALHYQLADQVTKEHMLAAHPCLGPRKGAAGIHVPASIEFKVPVVALAPLDSADGRYATLDFEGPGEQLHLAGYSFNLGLQLANEAGSWVVQLLMGAGIVMPMEVPDIWASEAAPLVYSGGYAVQKGQDTKCFTFSERVCDFAYQCDGDFNVPVTPDEDGHLPVTQALQDAGYIKNGFLELGLRATVPLSHSADDDEDSSEDVIPLARRGR</sequence>
<feature type="region of interest" description="Disordered" evidence="1">
    <location>
        <begin position="217"/>
        <end position="238"/>
    </location>
</feature>
<reference evidence="2 3" key="1">
    <citation type="journal article" date="2024" name="Nat. Commun.">
        <title>Phylogenomics reveals the evolutionary origins of lichenization in chlorophyte algae.</title>
        <authorList>
            <person name="Puginier C."/>
            <person name="Libourel C."/>
            <person name="Otte J."/>
            <person name="Skaloud P."/>
            <person name="Haon M."/>
            <person name="Grisel S."/>
            <person name="Petersen M."/>
            <person name="Berrin J.G."/>
            <person name="Delaux P.M."/>
            <person name="Dal Grande F."/>
            <person name="Keller J."/>
        </authorList>
    </citation>
    <scope>NUCLEOTIDE SEQUENCE [LARGE SCALE GENOMIC DNA]</scope>
    <source>
        <strain evidence="2 3">SAG 2043</strain>
    </source>
</reference>
<proteinExistence type="predicted"/>
<comment type="caution">
    <text evidence="2">The sequence shown here is derived from an EMBL/GenBank/DDBJ whole genome shotgun (WGS) entry which is preliminary data.</text>
</comment>
<evidence type="ECO:0000313" key="2">
    <source>
        <dbReference type="EMBL" id="KAK9824192.1"/>
    </source>
</evidence>
<evidence type="ECO:0000313" key="3">
    <source>
        <dbReference type="Proteomes" id="UP001489004"/>
    </source>
</evidence>